<protein>
    <submittedName>
        <fullName evidence="7">Prepilin-type N-terminal cleavage/methylation domain-containing protein</fullName>
    </submittedName>
</protein>
<evidence type="ECO:0000256" key="5">
    <source>
        <dbReference type="ARBA" id="ARBA00023136"/>
    </source>
</evidence>
<dbReference type="PROSITE" id="PS00409">
    <property type="entry name" value="PROKAR_NTER_METHYL"/>
    <property type="match status" value="1"/>
</dbReference>
<dbReference type="InterPro" id="IPR000983">
    <property type="entry name" value="Bac_GSPG_pilin"/>
</dbReference>
<dbReference type="RefSeq" id="WP_204758257.1">
    <property type="nucleotide sequence ID" value="NZ_JAFBDC010000013.1"/>
</dbReference>
<dbReference type="PANTHER" id="PTHR30093">
    <property type="entry name" value="GENERAL SECRETION PATHWAY PROTEIN G"/>
    <property type="match status" value="1"/>
</dbReference>
<dbReference type="Pfam" id="PF07963">
    <property type="entry name" value="N_methyl"/>
    <property type="match status" value="1"/>
</dbReference>
<gene>
    <name evidence="7" type="ORF">GTO89_09620</name>
</gene>
<comment type="caution">
    <text evidence="7">The sequence shown here is derived from an EMBL/GenBank/DDBJ whole genome shotgun (WGS) entry which is preliminary data.</text>
</comment>
<comment type="subcellular location">
    <subcellularLocation>
        <location evidence="1">Membrane</location>
        <topology evidence="1">Single-pass membrane protein</topology>
    </subcellularLocation>
</comment>
<dbReference type="PANTHER" id="PTHR30093:SF44">
    <property type="entry name" value="TYPE II SECRETION SYSTEM CORE PROTEIN G"/>
    <property type="match status" value="1"/>
</dbReference>
<dbReference type="Gene3D" id="3.30.700.10">
    <property type="entry name" value="Glycoprotein, Type 4 Pilin"/>
    <property type="match status" value="1"/>
</dbReference>
<name>A0A845LKA8_HELGE</name>
<feature type="transmembrane region" description="Helical" evidence="6">
    <location>
        <begin position="20"/>
        <end position="38"/>
    </location>
</feature>
<keyword evidence="8" id="KW-1185">Reference proteome</keyword>
<dbReference type="PRINTS" id="PR00813">
    <property type="entry name" value="BCTERIALGSPG"/>
</dbReference>
<keyword evidence="2" id="KW-0488">Methylation</keyword>
<evidence type="ECO:0000256" key="6">
    <source>
        <dbReference type="SAM" id="Phobius"/>
    </source>
</evidence>
<evidence type="ECO:0000313" key="8">
    <source>
        <dbReference type="Proteomes" id="UP000471031"/>
    </source>
</evidence>
<keyword evidence="3 6" id="KW-0812">Transmembrane</keyword>
<keyword evidence="5 6" id="KW-0472">Membrane</keyword>
<proteinExistence type="predicted"/>
<accession>A0A845LKA8</accession>
<keyword evidence="4 6" id="KW-1133">Transmembrane helix</keyword>
<organism evidence="7 8">
    <name type="scientific">Heliomicrobium gestii</name>
    <name type="common">Heliobacterium gestii</name>
    <dbReference type="NCBI Taxonomy" id="2699"/>
    <lineage>
        <taxon>Bacteria</taxon>
        <taxon>Bacillati</taxon>
        <taxon>Bacillota</taxon>
        <taxon>Clostridia</taxon>
        <taxon>Eubacteriales</taxon>
        <taxon>Heliobacteriaceae</taxon>
        <taxon>Heliomicrobium</taxon>
    </lineage>
</organism>
<dbReference type="GO" id="GO:0016020">
    <property type="term" value="C:membrane"/>
    <property type="evidence" value="ECO:0007669"/>
    <property type="project" value="UniProtKB-SubCell"/>
</dbReference>
<evidence type="ECO:0000256" key="1">
    <source>
        <dbReference type="ARBA" id="ARBA00004167"/>
    </source>
</evidence>
<evidence type="ECO:0000256" key="3">
    <source>
        <dbReference type="ARBA" id="ARBA00022692"/>
    </source>
</evidence>
<evidence type="ECO:0000313" key="7">
    <source>
        <dbReference type="EMBL" id="MZP43296.1"/>
    </source>
</evidence>
<sequence length="174" mass="18985">MLEFWQKKMKQAREQKGFSLIELMIVVAIIGVLFAVLVPRLGNTTDRARAAGVRNDFKAFETAIRSYYIEHNNTLPTATQISTDKVLMNGRYLDREITDTIDPWGTNAYAYTASLPATTGFTPAVSGSPTTGITIGCTNTSAAVATAANRTNFQMIIYVDPANNNALATSYNGF</sequence>
<evidence type="ECO:0000256" key="2">
    <source>
        <dbReference type="ARBA" id="ARBA00022481"/>
    </source>
</evidence>
<dbReference type="NCBIfam" id="TIGR02532">
    <property type="entry name" value="IV_pilin_GFxxxE"/>
    <property type="match status" value="1"/>
</dbReference>
<dbReference type="AlphaFoldDB" id="A0A845LKA8"/>
<dbReference type="SUPFAM" id="SSF54523">
    <property type="entry name" value="Pili subunits"/>
    <property type="match status" value="1"/>
</dbReference>
<evidence type="ECO:0000256" key="4">
    <source>
        <dbReference type="ARBA" id="ARBA00022989"/>
    </source>
</evidence>
<dbReference type="InterPro" id="IPR045584">
    <property type="entry name" value="Pilin-like"/>
</dbReference>
<reference evidence="7 8" key="1">
    <citation type="submission" date="2020-01" db="EMBL/GenBank/DDBJ databases">
        <title>Whole genome sequence of Heliobacterium gestii DSM 11169.</title>
        <authorList>
            <person name="Kyndt J.A."/>
            <person name="Meyer T.E."/>
        </authorList>
    </citation>
    <scope>NUCLEOTIDE SEQUENCE [LARGE SCALE GENOMIC DNA]</scope>
    <source>
        <strain evidence="7 8">DSM 11169</strain>
    </source>
</reference>
<dbReference type="GO" id="GO:0015628">
    <property type="term" value="P:protein secretion by the type II secretion system"/>
    <property type="evidence" value="ECO:0007669"/>
    <property type="project" value="InterPro"/>
</dbReference>
<dbReference type="GO" id="GO:0015627">
    <property type="term" value="C:type II protein secretion system complex"/>
    <property type="evidence" value="ECO:0007669"/>
    <property type="project" value="InterPro"/>
</dbReference>
<dbReference type="Proteomes" id="UP000471031">
    <property type="component" value="Unassembled WGS sequence"/>
</dbReference>
<dbReference type="InterPro" id="IPR012902">
    <property type="entry name" value="N_methyl_site"/>
</dbReference>
<dbReference type="EMBL" id="WXEX01000007">
    <property type="protein sequence ID" value="MZP43296.1"/>
    <property type="molecule type" value="Genomic_DNA"/>
</dbReference>